<evidence type="ECO:0000256" key="2">
    <source>
        <dbReference type="ARBA" id="ARBA00022598"/>
    </source>
</evidence>
<feature type="binding site" evidence="7">
    <location>
        <position position="287"/>
    </location>
    <ligand>
        <name>L-serine</name>
        <dbReference type="ChEBI" id="CHEBI:33384"/>
    </ligand>
</feature>
<evidence type="ECO:0000256" key="7">
    <source>
        <dbReference type="PIRSR" id="PIRSR001529-1"/>
    </source>
</evidence>
<dbReference type="InterPro" id="IPR045864">
    <property type="entry name" value="aa-tRNA-synth_II/BPL/LPL"/>
</dbReference>
<gene>
    <name evidence="10" type="ORF">PROFUN_10283</name>
</gene>
<feature type="binding site" evidence="8">
    <location>
        <begin position="266"/>
        <end position="268"/>
    </location>
    <ligand>
        <name>ATP</name>
        <dbReference type="ChEBI" id="CHEBI:30616"/>
    </ligand>
</feature>
<dbReference type="GO" id="GO:0005524">
    <property type="term" value="F:ATP binding"/>
    <property type="evidence" value="ECO:0007669"/>
    <property type="project" value="UniProtKB-KW"/>
</dbReference>
<dbReference type="InterPro" id="IPR002314">
    <property type="entry name" value="aa-tRNA-synt_IIb"/>
</dbReference>
<reference evidence="10 11" key="1">
    <citation type="journal article" date="2018" name="Genome Biol. Evol.">
        <title>Multiple Roots of Fruiting Body Formation in Amoebozoa.</title>
        <authorList>
            <person name="Hillmann F."/>
            <person name="Forbes G."/>
            <person name="Novohradska S."/>
            <person name="Ferling I."/>
            <person name="Riege K."/>
            <person name="Groth M."/>
            <person name="Westermann M."/>
            <person name="Marz M."/>
            <person name="Spaller T."/>
            <person name="Winckler T."/>
            <person name="Schaap P."/>
            <person name="Glockner G."/>
        </authorList>
    </citation>
    <scope>NUCLEOTIDE SEQUENCE [LARGE SCALE GENOMIC DNA]</scope>
    <source>
        <strain evidence="10 11">Jena</strain>
    </source>
</reference>
<dbReference type="NCBIfam" id="TIGR00414">
    <property type="entry name" value="serS"/>
    <property type="match status" value="1"/>
</dbReference>
<feature type="binding site" evidence="7">
    <location>
        <position position="266"/>
    </location>
    <ligand>
        <name>L-serine</name>
        <dbReference type="ChEBI" id="CHEBI:33384"/>
    </ligand>
</feature>
<keyword evidence="4 8" id="KW-0067">ATP-binding</keyword>
<feature type="site" description="Important for serine binding" evidence="7">
    <location>
        <position position="388"/>
    </location>
</feature>
<evidence type="ECO:0000256" key="5">
    <source>
        <dbReference type="ARBA" id="ARBA00023146"/>
    </source>
</evidence>
<keyword evidence="11" id="KW-1185">Reference proteome</keyword>
<feature type="binding site" evidence="8">
    <location>
        <begin position="351"/>
        <end position="354"/>
    </location>
    <ligand>
        <name>ATP</name>
        <dbReference type="ChEBI" id="CHEBI:30616"/>
    </ligand>
</feature>
<dbReference type="AlphaFoldDB" id="A0A2P6MRR1"/>
<dbReference type="InParanoid" id="A0A2P6MRR1"/>
<keyword evidence="2" id="KW-0436">Ligase</keyword>
<evidence type="ECO:0000256" key="4">
    <source>
        <dbReference type="ARBA" id="ARBA00022840"/>
    </source>
</evidence>
<proteinExistence type="predicted"/>
<dbReference type="EMBL" id="MDYQ01000464">
    <property type="protein sequence ID" value="PRP74385.1"/>
    <property type="molecule type" value="Genomic_DNA"/>
</dbReference>
<dbReference type="PROSITE" id="PS50862">
    <property type="entry name" value="AA_TRNA_LIGASE_II"/>
    <property type="match status" value="1"/>
</dbReference>
<dbReference type="Proteomes" id="UP000241769">
    <property type="component" value="Unassembled WGS sequence"/>
</dbReference>
<evidence type="ECO:0000256" key="1">
    <source>
        <dbReference type="ARBA" id="ARBA00012840"/>
    </source>
</evidence>
<dbReference type="GO" id="GO:0006434">
    <property type="term" value="P:seryl-tRNA aminoacylation"/>
    <property type="evidence" value="ECO:0007669"/>
    <property type="project" value="InterPro"/>
</dbReference>
<organism evidence="10 11">
    <name type="scientific">Planoprotostelium fungivorum</name>
    <dbReference type="NCBI Taxonomy" id="1890364"/>
    <lineage>
        <taxon>Eukaryota</taxon>
        <taxon>Amoebozoa</taxon>
        <taxon>Evosea</taxon>
        <taxon>Variosea</taxon>
        <taxon>Cavosteliida</taxon>
        <taxon>Cavosteliaceae</taxon>
        <taxon>Planoprotostelium</taxon>
    </lineage>
</organism>
<evidence type="ECO:0000313" key="11">
    <source>
        <dbReference type="Proteomes" id="UP000241769"/>
    </source>
</evidence>
<dbReference type="Gene3D" id="3.30.930.10">
    <property type="entry name" value="Bira Bifunctional Protein, Domain 2"/>
    <property type="match status" value="1"/>
</dbReference>
<dbReference type="PRINTS" id="PR00981">
    <property type="entry name" value="TRNASYNTHSER"/>
</dbReference>
<protein>
    <recommendedName>
        <fullName evidence="1">serine--tRNA ligase</fullName>
        <ecNumber evidence="1">6.1.1.11</ecNumber>
    </recommendedName>
    <alternativeName>
        <fullName evidence="6">Seryl-tRNA synthetase</fullName>
    </alternativeName>
</protein>
<dbReference type="STRING" id="1890364.A0A2P6MRR1"/>
<dbReference type="InterPro" id="IPR006195">
    <property type="entry name" value="aa-tRNA-synth_II"/>
</dbReference>
<dbReference type="SUPFAM" id="SSF46589">
    <property type="entry name" value="tRNA-binding arm"/>
    <property type="match status" value="1"/>
</dbReference>
<evidence type="ECO:0000259" key="9">
    <source>
        <dbReference type="PROSITE" id="PS50862"/>
    </source>
</evidence>
<dbReference type="FunCoup" id="A0A2P6MRR1">
    <property type="interactions" value="449"/>
</dbReference>
<evidence type="ECO:0000256" key="6">
    <source>
        <dbReference type="ARBA" id="ARBA00031113"/>
    </source>
</evidence>
<evidence type="ECO:0000256" key="8">
    <source>
        <dbReference type="PIRSR" id="PIRSR001529-2"/>
    </source>
</evidence>
<accession>A0A2P6MRR1</accession>
<evidence type="ECO:0000313" key="10">
    <source>
        <dbReference type="EMBL" id="PRP74385.1"/>
    </source>
</evidence>
<dbReference type="SUPFAM" id="SSF55681">
    <property type="entry name" value="Class II aaRS and biotin synthetases"/>
    <property type="match status" value="1"/>
</dbReference>
<keyword evidence="3" id="KW-0547">Nucleotide-binding</keyword>
<dbReference type="EC" id="6.1.1.11" evidence="1"/>
<feature type="binding site" evidence="7">
    <location>
        <position position="386"/>
    </location>
    <ligand>
        <name>L-serine</name>
        <dbReference type="ChEBI" id="CHEBI:33384"/>
    </ligand>
</feature>
<sequence length="428" mass="48958">MNSLTARRAVWYWNKNGKPGRMPFPNPPRAFEHKFVPDFQKLQQNRDAIVRSCQLRGDKQADVNKVMQLHDRWTTLDAEIQKQTTARMKSASVDEAREVKVKINALTAEHKETETELIQEASKIPNEIHPDAPESTPRLVYTSNHPISNDVVDHITLGKELDLFDLQQCASVTGDKFVYLKNEASVLELALIHWSVNFLIERGFTVVSPPDLIRQRVATACGFSPKDSDLCLTGTAEIPLTALYANRIIPDEIMPIKMVGFSHCFRMEPPSNTNKGIYRLHQFSKVEMVMICKPEESERRHQEMLEIQKEMVEQLDIPYQVLDMPVHDLGATACRKYDIEAWMPHRKGYGEITSLSNCLDYQSRRLGIKYRYESKPHEEFYAHTLNGTAVAVPRVLCAILENCQSEGKIHIPKALHPHSMGLKEIVFK</sequence>
<comment type="caution">
    <text evidence="10">The sequence shown here is derived from an EMBL/GenBank/DDBJ whole genome shotgun (WGS) entry which is preliminary data.</text>
</comment>
<feature type="binding site" evidence="7">
    <location>
        <position position="235"/>
    </location>
    <ligand>
        <name>L-serine</name>
        <dbReference type="ChEBI" id="CHEBI:33384"/>
    </ligand>
</feature>
<dbReference type="InterPro" id="IPR010978">
    <property type="entry name" value="tRNA-bd_arm"/>
</dbReference>
<dbReference type="OrthoDB" id="10264585at2759"/>
<dbReference type="GO" id="GO:0004828">
    <property type="term" value="F:serine-tRNA ligase activity"/>
    <property type="evidence" value="ECO:0007669"/>
    <property type="project" value="UniProtKB-EC"/>
</dbReference>
<feature type="domain" description="Aminoacyl-transfer RNA synthetases class-II family profile" evidence="9">
    <location>
        <begin position="197"/>
        <end position="412"/>
    </location>
</feature>
<keyword evidence="5 10" id="KW-0030">Aminoacyl-tRNA synthetase</keyword>
<dbReference type="InterPro" id="IPR002317">
    <property type="entry name" value="Ser-tRNA-ligase_type_1"/>
</dbReference>
<dbReference type="PIRSF" id="PIRSF001529">
    <property type="entry name" value="Ser-tRNA-synth_IIa"/>
    <property type="match status" value="1"/>
</dbReference>
<name>A0A2P6MRR1_9EUKA</name>
<dbReference type="PANTHER" id="PTHR11778">
    <property type="entry name" value="SERYL-TRNA SYNTHETASE"/>
    <property type="match status" value="1"/>
</dbReference>
<dbReference type="Pfam" id="PF00587">
    <property type="entry name" value="tRNA-synt_2b"/>
    <property type="match status" value="1"/>
</dbReference>
<evidence type="ECO:0000256" key="3">
    <source>
        <dbReference type="ARBA" id="ARBA00022741"/>
    </source>
</evidence>